<dbReference type="InParanoid" id="A0A2P6NGU9"/>
<accession>A0A2P6NGU9</accession>
<dbReference type="GO" id="GO:0005737">
    <property type="term" value="C:cytoplasm"/>
    <property type="evidence" value="ECO:0007669"/>
    <property type="project" value="TreeGrafter"/>
</dbReference>
<gene>
    <name evidence="2" type="ORF">PROFUN_09350</name>
</gene>
<comment type="caution">
    <text evidence="2">The sequence shown here is derived from an EMBL/GenBank/DDBJ whole genome shotgun (WGS) entry which is preliminary data.</text>
</comment>
<dbReference type="AlphaFoldDB" id="A0A2P6NGU9"/>
<evidence type="ECO:0008006" key="4">
    <source>
        <dbReference type="Google" id="ProtNLM"/>
    </source>
</evidence>
<evidence type="ECO:0000313" key="2">
    <source>
        <dbReference type="EMBL" id="PRP83186.1"/>
    </source>
</evidence>
<reference evidence="2 3" key="1">
    <citation type="journal article" date="2018" name="Genome Biol. Evol.">
        <title>Multiple Roots of Fruiting Body Formation in Amoebozoa.</title>
        <authorList>
            <person name="Hillmann F."/>
            <person name="Forbes G."/>
            <person name="Novohradska S."/>
            <person name="Ferling I."/>
            <person name="Riege K."/>
            <person name="Groth M."/>
            <person name="Westermann M."/>
            <person name="Marz M."/>
            <person name="Spaller T."/>
            <person name="Winckler T."/>
            <person name="Schaap P."/>
            <person name="Glockner G."/>
        </authorList>
    </citation>
    <scope>NUCLEOTIDE SEQUENCE [LARGE SCALE GENOMIC DNA]</scope>
    <source>
        <strain evidence="2 3">Jena</strain>
    </source>
</reference>
<keyword evidence="3" id="KW-1185">Reference proteome</keyword>
<dbReference type="Pfam" id="PF07065">
    <property type="entry name" value="D123"/>
    <property type="match status" value="1"/>
</dbReference>
<sequence>MECAVYGGFCNVNAPAVKTTSDNLEENDMSSLAEAIRLEKELQRRLRAVDIESWYHSLEEHTFQSAFVELSIEEAKALRSEYWNRKGGKSDSAQHTTTITGLKEKIESAIRTLPSQEVFCKLSSRSPKDSLFARRKAFALVCQQLSSLKEEGYIITANDISATILSATIRSLLCTDSDQVIENFVTSERVCEDDLPLALDFAANWSQHIIIRTYTTILPHQEFRAFVFDNELTGLCQYYDGAFYPHLLARRDDISQLARRFFHSIRDRLPKDPAEYSMDLAIDLERQKVTLIELNPFGRPDGLGTGTVLFNNRDEGDLSVLFGRLPFQCRVVEEPPYKDFTALKLRGELRDWLEENRMI</sequence>
<dbReference type="PANTHER" id="PTHR15323">
    <property type="entry name" value="D123 PROTEIN"/>
    <property type="match status" value="1"/>
</dbReference>
<proteinExistence type="inferred from homology"/>
<evidence type="ECO:0000313" key="3">
    <source>
        <dbReference type="Proteomes" id="UP000241769"/>
    </source>
</evidence>
<dbReference type="OrthoDB" id="360540at2759"/>
<evidence type="ECO:0000256" key="1">
    <source>
        <dbReference type="ARBA" id="ARBA00011047"/>
    </source>
</evidence>
<dbReference type="Proteomes" id="UP000241769">
    <property type="component" value="Unassembled WGS sequence"/>
</dbReference>
<comment type="similarity">
    <text evidence="1">Belongs to the CDC123 family.</text>
</comment>
<protein>
    <recommendedName>
        <fullName evidence="4">Cell division cycle protein 123</fullName>
    </recommendedName>
</protein>
<dbReference type="EMBL" id="MDYQ01000087">
    <property type="protein sequence ID" value="PRP83186.1"/>
    <property type="molecule type" value="Genomic_DNA"/>
</dbReference>
<dbReference type="InterPro" id="IPR009772">
    <property type="entry name" value="CDC123"/>
</dbReference>
<organism evidence="2 3">
    <name type="scientific">Planoprotostelium fungivorum</name>
    <dbReference type="NCBI Taxonomy" id="1890364"/>
    <lineage>
        <taxon>Eukaryota</taxon>
        <taxon>Amoebozoa</taxon>
        <taxon>Evosea</taxon>
        <taxon>Variosea</taxon>
        <taxon>Cavosteliida</taxon>
        <taxon>Cavosteliaceae</taxon>
        <taxon>Planoprotostelium</taxon>
    </lineage>
</organism>
<dbReference type="PANTHER" id="PTHR15323:SF6">
    <property type="entry name" value="CELL DIVISION CYCLE PROTEIN 123 HOMOLOG"/>
    <property type="match status" value="1"/>
</dbReference>
<dbReference type="STRING" id="1890364.A0A2P6NGU9"/>
<name>A0A2P6NGU9_9EUKA</name>